<dbReference type="GeneTree" id="ENSGT00390000001063"/>
<evidence type="ECO:0008006" key="2">
    <source>
        <dbReference type="Google" id="ProtNLM"/>
    </source>
</evidence>
<dbReference type="FunCoup" id="A0A803JYG2">
    <property type="interactions" value="14"/>
</dbReference>
<accession>A0A803JYG2</accession>
<proteinExistence type="predicted"/>
<dbReference type="Pfam" id="PF07004">
    <property type="entry name" value="SHIPPO-rpt"/>
    <property type="match status" value="9"/>
</dbReference>
<dbReference type="InParanoid" id="A0A803JYG2"/>
<dbReference type="InterPro" id="IPR051291">
    <property type="entry name" value="CIMAP"/>
</dbReference>
<sequence>MLLDLRFSLRARMYDRAPRTFVHPVGSTQENVGPGSYNLISEKSHKPGGNAPFLSMTERDSSFDVLNTVCVAPGPGQYNILEIKERVKGGQTIQNKEKRFNESTSSVPGPGAYDLHVGMDLNGLEKRAFNLKQQKVIQNHVKKQHEQCIPSIPIPGKAFGYEETADGFLVKQLPPERDDTLGPAYYQPIHNVAYATLKYKGSHFGKYTGKRLEYQWPEGPGPGEYEIDQESALHYENVNSKMEDKKKYMPFIPRYHEVIALQEEKKGVPGPGNYDIARLFGERLTKSANVSQAPFLSQSKRFLPLKSITPAPGTYNEQRTAFESLKKISSLAQTPFGQTAARFAQNSRLHKSPGPGSYNVLRYSFTSEALSKSDWESNKKGAFGSSAAREFPSSKKDALWTPGPADYHIRDKMKEPCRRQPSSVFSSGTERLTPQIIGKDAPPPGYYNVCESFEAAHAKGKYRPPRTMQAKRKHTSFLSSTPRTFVLPDAVEVPGPGAYDLKIKSGTALTLAVSREERFKEPKEVTPGPGAYELSPVFKDTVLKGTFNATLPNPLLKEMDDTNLKVQAETQSCVLSV</sequence>
<name>A0A803JYG2_XENTR</name>
<organism evidence="1">
    <name type="scientific">Xenopus tropicalis</name>
    <name type="common">Western clawed frog</name>
    <name type="synonym">Silurana tropicalis</name>
    <dbReference type="NCBI Taxonomy" id="8364"/>
    <lineage>
        <taxon>Eukaryota</taxon>
        <taxon>Metazoa</taxon>
        <taxon>Chordata</taxon>
        <taxon>Craniata</taxon>
        <taxon>Vertebrata</taxon>
        <taxon>Euteleostomi</taxon>
        <taxon>Amphibia</taxon>
        <taxon>Batrachia</taxon>
        <taxon>Anura</taxon>
        <taxon>Pipoidea</taxon>
        <taxon>Pipidae</taxon>
        <taxon>Xenopodinae</taxon>
        <taxon>Xenopus</taxon>
        <taxon>Silurana</taxon>
    </lineage>
</organism>
<dbReference type="AlphaFoldDB" id="A0A803JYG2"/>
<reference evidence="1" key="2">
    <citation type="submission" date="2021-03" db="UniProtKB">
        <authorList>
            <consortium name="Ensembl"/>
        </authorList>
    </citation>
    <scope>IDENTIFICATION</scope>
</reference>
<dbReference type="Bgee" id="ENSXETG00000034609">
    <property type="expression patterns" value="Expressed in testis and 1 other cell type or tissue"/>
</dbReference>
<dbReference type="InterPro" id="IPR010736">
    <property type="entry name" value="SHIPPO-rpt"/>
</dbReference>
<dbReference type="PANTHER" id="PTHR21580:SF60">
    <property type="entry name" value="SPERM-TAIL PG-RICH REPEAT-CONTAINING PROTEIN 2"/>
    <property type="match status" value="1"/>
</dbReference>
<reference evidence="1" key="1">
    <citation type="journal article" date="2010" name="Science">
        <title>The genome of the Western clawed frog Xenopus tropicalis.</title>
        <authorList>
            <person name="Hellsten U."/>
            <person name="Harland R.M."/>
            <person name="Gilchrist M.J."/>
            <person name="Hendrix D."/>
            <person name="Jurka J."/>
            <person name="Kapitonov V."/>
            <person name="Ovcharenko I."/>
            <person name="Putnam N.H."/>
            <person name="Shu S."/>
            <person name="Taher L."/>
            <person name="Blitz I.L."/>
            <person name="Blumberg B."/>
            <person name="Dichmann D.S."/>
            <person name="Dubchak I."/>
            <person name="Amaya E."/>
            <person name="Detter J.C."/>
            <person name="Fletcher R."/>
            <person name="Gerhard D.S."/>
            <person name="Goodstein D."/>
            <person name="Graves T."/>
            <person name="Grigoriev I.V."/>
            <person name="Grimwood J."/>
            <person name="Kawashima T."/>
            <person name="Lindquist E."/>
            <person name="Lucas S.M."/>
            <person name="Mead P.E."/>
            <person name="Mitros T."/>
            <person name="Ogino H."/>
            <person name="Ohta Y."/>
            <person name="Poliakov A.V."/>
            <person name="Pollet N."/>
            <person name="Robert J."/>
            <person name="Salamov A."/>
            <person name="Sater A.K."/>
            <person name="Schmutz J."/>
            <person name="Terry A."/>
            <person name="Vize P.D."/>
            <person name="Warren W.C."/>
            <person name="Wells D."/>
            <person name="Wills A."/>
            <person name="Wilson R.K."/>
            <person name="Zimmerman L.B."/>
            <person name="Zorn A.M."/>
            <person name="Grainger R."/>
            <person name="Grammer T."/>
            <person name="Khokha M.K."/>
            <person name="Richardson P.M."/>
            <person name="Rokhsar D.S."/>
        </authorList>
    </citation>
    <scope>NUCLEOTIDE SEQUENCE [LARGE SCALE GENOMIC DNA]</scope>
    <source>
        <strain evidence="1">Nigerian</strain>
    </source>
</reference>
<dbReference type="Ensembl" id="ENSXETT00000109915">
    <property type="protein sequence ID" value="ENSXETP00000113068"/>
    <property type="gene ID" value="ENSXETG00000034609"/>
</dbReference>
<protein>
    <recommendedName>
        <fullName evidence="2">Sperm tail PG-rich repeat containing 2</fullName>
    </recommendedName>
</protein>
<evidence type="ECO:0000313" key="1">
    <source>
        <dbReference type="Ensembl" id="ENSXETP00000113068"/>
    </source>
</evidence>
<dbReference type="PANTHER" id="PTHR21580">
    <property type="entry name" value="SHIPPO-1-RELATED"/>
    <property type="match status" value="1"/>
</dbReference>